<dbReference type="GO" id="GO:0043161">
    <property type="term" value="P:proteasome-mediated ubiquitin-dependent protein catabolic process"/>
    <property type="evidence" value="ECO:0007669"/>
    <property type="project" value="EnsemblFungi"/>
</dbReference>
<dbReference type="RefSeq" id="XP_016609276.1">
    <property type="nucleotide sequence ID" value="XM_016752569.1"/>
</dbReference>
<dbReference type="AlphaFoldDB" id="A0A0L0HJE8"/>
<sequence length="393" mass="45007">MGVESMDLDRDVTVFLREQRAKAPQELREFYTTFEDLYDKKLWHQLTNALESFVAQPSSGSHLFALYENFIVDWEKKMNQLSLVRFVTRASRELRDPKESLAFLTNQADKLKEKADSKDAYVLATMEAAHYKRAIGDLEGCKAAIDECEKILDELPVTEPVINASFYRVAADYYKAKMAYPQYYHNALLFLSSVSLEELSDLEKQERAYELAISALLGEGVYNFGELLQHQILDSLKGTGYDWLRHMLFCFNGGDMDAFEKISRSGDFLKQPLLVSSIPFLRQKLCLMTLIEAVFKRSKESRGRMTFAAISQETRVLIEEVEHLVMKALSLGLIKGKIDEVDQIVMVTWVQPRVLDKTQIGTIRDRLGEWSDKVKERVISLEGAEGAAEVFFQ</sequence>
<dbReference type="eggNOG" id="KOG2908">
    <property type="taxonomic scope" value="Eukaryota"/>
</dbReference>
<dbReference type="OMA" id="SFEDYWE"/>
<organism evidence="4 5">
    <name type="scientific">Spizellomyces punctatus (strain DAOM BR117)</name>
    <dbReference type="NCBI Taxonomy" id="645134"/>
    <lineage>
        <taxon>Eukaryota</taxon>
        <taxon>Fungi</taxon>
        <taxon>Fungi incertae sedis</taxon>
        <taxon>Chytridiomycota</taxon>
        <taxon>Chytridiomycota incertae sedis</taxon>
        <taxon>Chytridiomycetes</taxon>
        <taxon>Spizellomycetales</taxon>
        <taxon>Spizellomycetaceae</taxon>
        <taxon>Spizellomyces</taxon>
    </lineage>
</organism>
<dbReference type="GO" id="GO:0043248">
    <property type="term" value="P:proteasome assembly"/>
    <property type="evidence" value="ECO:0007669"/>
    <property type="project" value="EnsemblFungi"/>
</dbReference>
<dbReference type="InParanoid" id="A0A0L0HJE8"/>
<proteinExistence type="inferred from homology"/>
<protein>
    <recommendedName>
        <fullName evidence="3">PCI domain-containing protein</fullName>
    </recommendedName>
</protein>
<evidence type="ECO:0000313" key="5">
    <source>
        <dbReference type="Proteomes" id="UP000053201"/>
    </source>
</evidence>
<dbReference type="InterPro" id="IPR036390">
    <property type="entry name" value="WH_DNA-bd_sf"/>
</dbReference>
<dbReference type="Pfam" id="PF22037">
    <property type="entry name" value="PSD13_N"/>
    <property type="match status" value="1"/>
</dbReference>
<gene>
    <name evidence="4" type="ORF">SPPG_04328</name>
</gene>
<dbReference type="SUPFAM" id="SSF46785">
    <property type="entry name" value="Winged helix' DNA-binding domain"/>
    <property type="match status" value="1"/>
</dbReference>
<dbReference type="PANTHER" id="PTHR10539:SF0">
    <property type="entry name" value="26S PROTEASOME NON-ATPASE REGULATORY SUBUNIT 13"/>
    <property type="match status" value="1"/>
</dbReference>
<dbReference type="EMBL" id="KQ257455">
    <property type="protein sequence ID" value="KND01237.1"/>
    <property type="molecule type" value="Genomic_DNA"/>
</dbReference>
<dbReference type="OrthoDB" id="1093at2759"/>
<dbReference type="FunCoup" id="A0A0L0HJE8">
    <property type="interactions" value="817"/>
</dbReference>
<dbReference type="InterPro" id="IPR000717">
    <property type="entry name" value="PCI_dom"/>
</dbReference>
<accession>A0A0L0HJE8</accession>
<dbReference type="PANTHER" id="PTHR10539">
    <property type="entry name" value="26S PROTEASOME NON-ATPASE REGULATORY SUBUNIT 13"/>
    <property type="match status" value="1"/>
</dbReference>
<comment type="similarity">
    <text evidence="1">Belongs to the proteasome subunit S11 family.</text>
</comment>
<dbReference type="InterPro" id="IPR054179">
    <property type="entry name" value="PSD13_N"/>
</dbReference>
<evidence type="ECO:0000256" key="2">
    <source>
        <dbReference type="ARBA" id="ARBA00022942"/>
    </source>
</evidence>
<dbReference type="PROSITE" id="PS50250">
    <property type="entry name" value="PCI"/>
    <property type="match status" value="1"/>
</dbReference>
<keyword evidence="5" id="KW-1185">Reference proteome</keyword>
<evidence type="ECO:0000313" key="4">
    <source>
        <dbReference type="EMBL" id="KND01237.1"/>
    </source>
</evidence>
<reference evidence="4 5" key="1">
    <citation type="submission" date="2009-08" db="EMBL/GenBank/DDBJ databases">
        <title>The Genome Sequence of Spizellomyces punctatus strain DAOM BR117.</title>
        <authorList>
            <consortium name="The Broad Institute Genome Sequencing Platform"/>
            <person name="Russ C."/>
            <person name="Cuomo C."/>
            <person name="Shea T."/>
            <person name="Young S.K."/>
            <person name="Zeng Q."/>
            <person name="Koehrsen M."/>
            <person name="Haas B."/>
            <person name="Borodovsky M."/>
            <person name="Guigo R."/>
            <person name="Alvarado L."/>
            <person name="Berlin A."/>
            <person name="Bochicchio J."/>
            <person name="Borenstein D."/>
            <person name="Chapman S."/>
            <person name="Chen Z."/>
            <person name="Engels R."/>
            <person name="Freedman E."/>
            <person name="Gellesch M."/>
            <person name="Goldberg J."/>
            <person name="Griggs A."/>
            <person name="Gujja S."/>
            <person name="Heiman D."/>
            <person name="Hepburn T."/>
            <person name="Howarth C."/>
            <person name="Jen D."/>
            <person name="Larson L."/>
            <person name="Lewis B."/>
            <person name="Mehta T."/>
            <person name="Park D."/>
            <person name="Pearson M."/>
            <person name="Roberts A."/>
            <person name="Saif S."/>
            <person name="Shenoy N."/>
            <person name="Sisk P."/>
            <person name="Stolte C."/>
            <person name="Sykes S."/>
            <person name="Thomson T."/>
            <person name="Walk T."/>
            <person name="White J."/>
            <person name="Yandava C."/>
            <person name="Burger G."/>
            <person name="Gray M.W."/>
            <person name="Holland P.W.H."/>
            <person name="King N."/>
            <person name="Lang F.B.F."/>
            <person name="Roger A.J."/>
            <person name="Ruiz-Trillo I."/>
            <person name="Lander E."/>
            <person name="Nusbaum C."/>
        </authorList>
    </citation>
    <scope>NUCLEOTIDE SEQUENCE [LARGE SCALE GENOMIC DNA]</scope>
    <source>
        <strain evidence="4 5">DAOM BR117</strain>
    </source>
</reference>
<dbReference type="GO" id="GO:0005634">
    <property type="term" value="C:nucleus"/>
    <property type="evidence" value="ECO:0007669"/>
    <property type="project" value="EnsemblFungi"/>
</dbReference>
<feature type="domain" description="PCI" evidence="3">
    <location>
        <begin position="182"/>
        <end position="352"/>
    </location>
</feature>
<dbReference type="SMART" id="SM00088">
    <property type="entry name" value="PINT"/>
    <property type="match status" value="1"/>
</dbReference>
<keyword evidence="2" id="KW-0647">Proteasome</keyword>
<dbReference type="Proteomes" id="UP000053201">
    <property type="component" value="Unassembled WGS sequence"/>
</dbReference>
<dbReference type="GeneID" id="27687783"/>
<evidence type="ECO:0000259" key="3">
    <source>
        <dbReference type="PROSITE" id="PS50250"/>
    </source>
</evidence>
<dbReference type="InterPro" id="IPR035298">
    <property type="entry name" value="PSMD13"/>
</dbReference>
<name>A0A0L0HJE8_SPIPD</name>
<dbReference type="GO" id="GO:0008541">
    <property type="term" value="C:proteasome regulatory particle, lid subcomplex"/>
    <property type="evidence" value="ECO:0007669"/>
    <property type="project" value="EnsemblFungi"/>
</dbReference>
<dbReference type="Pfam" id="PF01399">
    <property type="entry name" value="PCI"/>
    <property type="match status" value="1"/>
</dbReference>
<evidence type="ECO:0000256" key="1">
    <source>
        <dbReference type="ARBA" id="ARBA00006207"/>
    </source>
</evidence>
<dbReference type="STRING" id="645134.A0A0L0HJE8"/>
<dbReference type="GO" id="GO:0034515">
    <property type="term" value="C:proteasome storage granule"/>
    <property type="evidence" value="ECO:0007669"/>
    <property type="project" value="EnsemblFungi"/>
</dbReference>
<dbReference type="VEuPathDB" id="FungiDB:SPPG_04328"/>
<dbReference type="GO" id="GO:0005829">
    <property type="term" value="C:cytosol"/>
    <property type="evidence" value="ECO:0007669"/>
    <property type="project" value="EnsemblFungi"/>
</dbReference>
<dbReference type="GO" id="GO:0005198">
    <property type="term" value="F:structural molecule activity"/>
    <property type="evidence" value="ECO:0007669"/>
    <property type="project" value="EnsemblFungi"/>
</dbReference>